<keyword evidence="1" id="KW-0472">Membrane</keyword>
<dbReference type="AlphaFoldDB" id="Q97LL2"/>
<organism evidence="3 4">
    <name type="scientific">Clostridium acetobutylicum (strain ATCC 824 / DSM 792 / JCM 1419 / IAM 19013 / LMG 5710 / NBRC 13948 / NRRL B-527 / VKM B-1787 / 2291 / W)</name>
    <dbReference type="NCBI Taxonomy" id="272562"/>
    <lineage>
        <taxon>Bacteria</taxon>
        <taxon>Bacillati</taxon>
        <taxon>Bacillota</taxon>
        <taxon>Clostridia</taxon>
        <taxon>Eubacteriales</taxon>
        <taxon>Clostridiaceae</taxon>
        <taxon>Clostridium</taxon>
    </lineage>
</organism>
<dbReference type="HOGENOM" id="CLU_134233_0_0_9"/>
<accession>Q97LL2</accession>
<feature type="transmembrane region" description="Helical" evidence="1">
    <location>
        <begin position="77"/>
        <end position="100"/>
    </location>
</feature>
<evidence type="ECO:0000259" key="2">
    <source>
        <dbReference type="Pfam" id="PF13273"/>
    </source>
</evidence>
<feature type="transmembrane region" description="Helical" evidence="1">
    <location>
        <begin position="44"/>
        <end position="65"/>
    </location>
</feature>
<keyword evidence="4" id="KW-1185">Reference proteome</keyword>
<dbReference type="STRING" id="272562.CA_C0546"/>
<feature type="transmembrane region" description="Helical" evidence="1">
    <location>
        <begin position="9"/>
        <end position="32"/>
    </location>
</feature>
<dbReference type="eggNOG" id="ENOG50330QP">
    <property type="taxonomic scope" value="Bacteria"/>
</dbReference>
<dbReference type="EMBL" id="AE001437">
    <property type="protein sequence ID" value="AAK78525.1"/>
    <property type="molecule type" value="Genomic_DNA"/>
</dbReference>
<dbReference type="PATRIC" id="fig|272562.8.peg.749"/>
<dbReference type="Proteomes" id="UP000000814">
    <property type="component" value="Chromosome"/>
</dbReference>
<sequence length="116" mass="11585">MEDKRTVEFVLGLIGGIFGIISGIGAVGLGGLGSAVGASGSTTVGGLGIVAILFSVLGIVGAVFVRTKGKLGGAFMIIAAIGGFICISYFYILPGVLLIIPGLMGLLKKNQSISKK</sequence>
<dbReference type="PIR" id="B96967">
    <property type="entry name" value="B96967"/>
</dbReference>
<name>Q97LL2_CLOAB</name>
<reference evidence="3 4" key="1">
    <citation type="journal article" date="2001" name="J. Bacteriol.">
        <title>Genome sequence and comparative analysis of the solvent-producing bacterium Clostridium acetobutylicum.</title>
        <authorList>
            <person name="Nolling J."/>
            <person name="Breton G."/>
            <person name="Omelchenko M.V."/>
            <person name="Makarova K.S."/>
            <person name="Zeng Q."/>
            <person name="Gibson R."/>
            <person name="Lee H.M."/>
            <person name="Dubois J."/>
            <person name="Qiu D."/>
            <person name="Hitti J."/>
            <person name="Wolf Y.I."/>
            <person name="Tatusov R.L."/>
            <person name="Sabathe F."/>
            <person name="Doucette-Stamm L."/>
            <person name="Soucaille P."/>
            <person name="Daly M.J."/>
            <person name="Bennett G.N."/>
            <person name="Koonin E.V."/>
            <person name="Smith D.R."/>
        </authorList>
    </citation>
    <scope>NUCLEOTIDE SEQUENCE [LARGE SCALE GENOMIC DNA]</scope>
    <source>
        <strain evidence="4">ATCC 824 / DSM 792 / JCM 1419 / LMG 5710 / VKM B-1787</strain>
    </source>
</reference>
<feature type="domain" description="DUF4064" evidence="2">
    <location>
        <begin position="4"/>
        <end position="86"/>
    </location>
</feature>
<evidence type="ECO:0000313" key="3">
    <source>
        <dbReference type="EMBL" id="AAK78525.1"/>
    </source>
</evidence>
<keyword evidence="1" id="KW-0812">Transmembrane</keyword>
<dbReference type="Pfam" id="PF13273">
    <property type="entry name" value="DUF4064"/>
    <property type="match status" value="1"/>
</dbReference>
<gene>
    <name evidence="3" type="ordered locus">CA_C0546</name>
</gene>
<evidence type="ECO:0000256" key="1">
    <source>
        <dbReference type="SAM" id="Phobius"/>
    </source>
</evidence>
<dbReference type="KEGG" id="cac:CA_C0546"/>
<keyword evidence="1" id="KW-1133">Transmembrane helix</keyword>
<dbReference type="InterPro" id="IPR025273">
    <property type="entry name" value="DUF4064"/>
</dbReference>
<proteinExistence type="predicted"/>
<evidence type="ECO:0000313" key="4">
    <source>
        <dbReference type="Proteomes" id="UP000000814"/>
    </source>
</evidence>
<protein>
    <submittedName>
        <fullName evidence="3">Uncharacterized membrane protein, homolog of Methanobacterium (2621593)</fullName>
    </submittedName>
</protein>